<organism evidence="2">
    <name type="scientific">uncultured Oceanospirillales bacterium HF0070_21F08</name>
    <dbReference type="NCBI Taxonomy" id="710743"/>
    <lineage>
        <taxon>Bacteria</taxon>
        <taxon>Pseudomonadati</taxon>
        <taxon>Pseudomonadota</taxon>
        <taxon>Gammaproteobacteria</taxon>
        <taxon>Oceanospirillales</taxon>
        <taxon>environmental samples</taxon>
    </lineage>
</organism>
<evidence type="ECO:0000256" key="1">
    <source>
        <dbReference type="HAMAP-Rule" id="MF_01270"/>
    </source>
</evidence>
<evidence type="ECO:0000313" key="2">
    <source>
        <dbReference type="EMBL" id="ADI17331.1"/>
    </source>
</evidence>
<comment type="pathway">
    <text evidence="1">Amino-sugar metabolism; 1,6-anhydro-N-acetylmuramate degradation.</text>
</comment>
<feature type="binding site" evidence="1">
    <location>
        <begin position="13"/>
        <end position="20"/>
    </location>
    <ligand>
        <name>ATP</name>
        <dbReference type="ChEBI" id="CHEBI:30616"/>
    </ligand>
</feature>
<dbReference type="EC" id="2.7.1.170" evidence="1"/>
<dbReference type="UniPathway" id="UPA00544"/>
<keyword evidence="1" id="KW-0547">Nucleotide-binding</keyword>
<dbReference type="Gene3D" id="3.30.420.40">
    <property type="match status" value="2"/>
</dbReference>
<keyword evidence="1" id="KW-0067">ATP-binding</keyword>
<dbReference type="AlphaFoldDB" id="E0XSE0"/>
<dbReference type="GO" id="GO:0008237">
    <property type="term" value="F:metallopeptidase activity"/>
    <property type="evidence" value="ECO:0007669"/>
    <property type="project" value="UniProtKB-KW"/>
</dbReference>
<dbReference type="SUPFAM" id="SSF53067">
    <property type="entry name" value="Actin-like ATPase domain"/>
    <property type="match status" value="1"/>
</dbReference>
<keyword evidence="2" id="KW-0482">Metalloprotease</keyword>
<proteinExistence type="inferred from homology"/>
<dbReference type="GO" id="GO:0016773">
    <property type="term" value="F:phosphotransferase activity, alcohol group as acceptor"/>
    <property type="evidence" value="ECO:0007669"/>
    <property type="project" value="UniProtKB-UniRule"/>
</dbReference>
<comment type="similarity">
    <text evidence="1">Belongs to the anhydro-N-acetylmuramic acid kinase family.</text>
</comment>
<keyword evidence="1" id="KW-0808">Transferase</keyword>
<dbReference type="GO" id="GO:0097175">
    <property type="term" value="P:1,6-anhydro-N-acetyl-beta-muramic acid catabolic process"/>
    <property type="evidence" value="ECO:0007669"/>
    <property type="project" value="UniProtKB-UniRule"/>
</dbReference>
<dbReference type="UniPathway" id="UPA00343"/>
<keyword evidence="2" id="KW-0378">Hydrolase</keyword>
<name>E0XSE0_9GAMM</name>
<dbReference type="GO" id="GO:0006040">
    <property type="term" value="P:amino sugar metabolic process"/>
    <property type="evidence" value="ECO:0007669"/>
    <property type="project" value="InterPro"/>
</dbReference>
<keyword evidence="1" id="KW-0119">Carbohydrate metabolism</keyword>
<dbReference type="InterPro" id="IPR043129">
    <property type="entry name" value="ATPase_NBD"/>
</dbReference>
<reference evidence="2" key="1">
    <citation type="journal article" date="2011" name="Environ. Microbiol.">
        <title>Time-series analyses of Monterey Bay coastal microbial picoplankton using a 'genome proxy' microarray.</title>
        <authorList>
            <person name="Rich V.I."/>
            <person name="Pham V.D."/>
            <person name="Eppley J."/>
            <person name="Shi Y."/>
            <person name="DeLong E.F."/>
        </authorList>
    </citation>
    <scope>NUCLEOTIDE SEQUENCE</scope>
</reference>
<comment type="pathway">
    <text evidence="1">Cell wall biogenesis; peptidoglycan recycling.</text>
</comment>
<protein>
    <recommendedName>
        <fullName evidence="1">Anhydro-N-acetylmuramic acid kinase</fullName>
        <ecNumber evidence="1">2.7.1.170</ecNumber>
    </recommendedName>
    <alternativeName>
        <fullName evidence="1">AnhMurNAc kinase</fullName>
    </alternativeName>
</protein>
<gene>
    <name evidence="1" type="primary">anmK</name>
</gene>
<sequence>MSSDSLFVGLMTGTSLDGVDAVLASVTHAGTRVLAHHSSDLPAALRADLQRLCRPGDDEIDRAGACHRALGEHYASAVAALLNEADVPAGAVTAIGCHGQTVRHRPGDAGFSVQLGCPDTLAVGAGLPVVSNFRNKDMVLGGQGAPLAPRFHEHAFGDPHERRVVLNLGGIANVSLLDKGELIGGFDTGPANTLLDQWHRQHRGGDYDPQGDWAAGGDVIPALLDSLLGDPYFHRPPPKSTGREYFHQDWLAPHLTAAMAPRDVQATLAELTARTVAEAISGFNADRLLVCGGGVHNRDLLNRLTRHCGLPAGSTEDVGVAPDWVEAAAFAWLAWAFWERVPGNAPQVTGASRPAVLGHLSLP</sequence>
<dbReference type="GO" id="GO:0009254">
    <property type="term" value="P:peptidoglycan turnover"/>
    <property type="evidence" value="ECO:0007669"/>
    <property type="project" value="UniProtKB-UniRule"/>
</dbReference>
<dbReference type="EMBL" id="GU474861">
    <property type="protein sequence ID" value="ADI17331.1"/>
    <property type="molecule type" value="Genomic_DNA"/>
</dbReference>
<comment type="catalytic activity">
    <reaction evidence="1">
        <text>1,6-anhydro-N-acetyl-beta-muramate + ATP + H2O = N-acetyl-D-muramate 6-phosphate + ADP + H(+)</text>
        <dbReference type="Rhea" id="RHEA:24952"/>
        <dbReference type="ChEBI" id="CHEBI:15377"/>
        <dbReference type="ChEBI" id="CHEBI:15378"/>
        <dbReference type="ChEBI" id="CHEBI:30616"/>
        <dbReference type="ChEBI" id="CHEBI:58690"/>
        <dbReference type="ChEBI" id="CHEBI:58722"/>
        <dbReference type="ChEBI" id="CHEBI:456216"/>
        <dbReference type="EC" id="2.7.1.170"/>
    </reaction>
</comment>
<dbReference type="NCBIfam" id="NF007139">
    <property type="entry name" value="PRK09585.1-3"/>
    <property type="match status" value="1"/>
</dbReference>
<dbReference type="Pfam" id="PF03702">
    <property type="entry name" value="AnmK"/>
    <property type="match status" value="1"/>
</dbReference>
<dbReference type="InterPro" id="IPR005338">
    <property type="entry name" value="Anhydro_N_Ac-Mur_kinase"/>
</dbReference>
<accession>E0XSE0</accession>
<keyword evidence="1" id="KW-0418">Kinase</keyword>
<dbReference type="HAMAP" id="MF_01270">
    <property type="entry name" value="AnhMurNAc_kinase"/>
    <property type="match status" value="1"/>
</dbReference>
<dbReference type="GO" id="GO:0016301">
    <property type="term" value="F:kinase activity"/>
    <property type="evidence" value="ECO:0007669"/>
    <property type="project" value="UniProtKB-KW"/>
</dbReference>
<dbReference type="PANTHER" id="PTHR30605:SF0">
    <property type="entry name" value="ANHYDRO-N-ACETYLMURAMIC ACID KINASE"/>
    <property type="match status" value="1"/>
</dbReference>
<dbReference type="GO" id="GO:0005524">
    <property type="term" value="F:ATP binding"/>
    <property type="evidence" value="ECO:0007669"/>
    <property type="project" value="UniProtKB-UniRule"/>
</dbReference>
<dbReference type="GO" id="GO:0006508">
    <property type="term" value="P:proteolysis"/>
    <property type="evidence" value="ECO:0007669"/>
    <property type="project" value="UniProtKB-KW"/>
</dbReference>
<keyword evidence="2" id="KW-0645">Protease</keyword>
<dbReference type="PANTHER" id="PTHR30605">
    <property type="entry name" value="ANHYDRO-N-ACETYLMURAMIC ACID KINASE"/>
    <property type="match status" value="1"/>
</dbReference>
<comment type="function">
    <text evidence="1">Catalyzes the specific phosphorylation of 1,6-anhydro-N-acetylmuramic acid (anhMurNAc) with the simultaneous cleavage of the 1,6-anhydro ring, generating MurNAc-6-P. Is required for the utilization of anhMurNAc either imported from the medium or derived from its own cell wall murein, and thus plays a role in cell wall recycling.</text>
</comment>